<keyword evidence="3" id="KW-1185">Reference proteome</keyword>
<feature type="chain" id="PRO_5041257578" description="FAD-binding oxidoreductase" evidence="1">
    <location>
        <begin position="20"/>
        <end position="154"/>
    </location>
</feature>
<dbReference type="GO" id="GO:0004623">
    <property type="term" value="F:phospholipase A2 activity"/>
    <property type="evidence" value="ECO:0007669"/>
    <property type="project" value="InterPro"/>
</dbReference>
<accession>A0AA51RQ41</accession>
<dbReference type="AlphaFoldDB" id="A0AA51RQ41"/>
<reference evidence="2 3" key="1">
    <citation type="submission" date="2023-08" db="EMBL/GenBank/DDBJ databases">
        <title>Pleionea litopenaei sp. nov., isolated from stomach of juvenile Litopenaeus vannamei.</title>
        <authorList>
            <person name="Rho A.M."/>
            <person name="Hwang C.Y."/>
        </authorList>
    </citation>
    <scope>NUCLEOTIDE SEQUENCE [LARGE SCALE GENOMIC DNA]</scope>
    <source>
        <strain evidence="2 3">HL-JVS1</strain>
    </source>
</reference>
<dbReference type="RefSeq" id="WP_309200710.1">
    <property type="nucleotide sequence ID" value="NZ_CP133548.1"/>
</dbReference>
<dbReference type="InterPro" id="IPR036444">
    <property type="entry name" value="PLipase_A2_dom_sf"/>
</dbReference>
<evidence type="ECO:0000313" key="2">
    <source>
        <dbReference type="EMBL" id="WMS85557.1"/>
    </source>
</evidence>
<evidence type="ECO:0008006" key="4">
    <source>
        <dbReference type="Google" id="ProtNLM"/>
    </source>
</evidence>
<gene>
    <name evidence="2" type="ORF">Q9312_10060</name>
</gene>
<evidence type="ECO:0000313" key="3">
    <source>
        <dbReference type="Proteomes" id="UP001239782"/>
    </source>
</evidence>
<protein>
    <recommendedName>
        <fullName evidence="4">FAD-binding oxidoreductase</fullName>
    </recommendedName>
</protein>
<dbReference type="EMBL" id="CP133548">
    <property type="protein sequence ID" value="WMS85557.1"/>
    <property type="molecule type" value="Genomic_DNA"/>
</dbReference>
<proteinExistence type="predicted"/>
<organism evidence="2 3">
    <name type="scientific">Pleionea litopenaei</name>
    <dbReference type="NCBI Taxonomy" id="3070815"/>
    <lineage>
        <taxon>Bacteria</taxon>
        <taxon>Pseudomonadati</taxon>
        <taxon>Pseudomonadota</taxon>
        <taxon>Gammaproteobacteria</taxon>
        <taxon>Oceanospirillales</taxon>
        <taxon>Pleioneaceae</taxon>
        <taxon>Pleionea</taxon>
    </lineage>
</organism>
<dbReference type="GO" id="GO:0050482">
    <property type="term" value="P:arachidonate secretion"/>
    <property type="evidence" value="ECO:0007669"/>
    <property type="project" value="InterPro"/>
</dbReference>
<sequence length="154" mass="17241">MNRCWWLITLLCCSNLSWAINPFNSDGCSLFPDGTLRQQTLWLSCCEAHDRAYWQGGTYQQRIAADLALQQCVDQVGEPEIAQIMLAGVRVGGSPYWPTSFRWGYGWPFGRGYQPLSAAELELIAARWKDYIASQSNNAVQTSEVVSTPPTSDL</sequence>
<dbReference type="GO" id="GO:0006644">
    <property type="term" value="P:phospholipid metabolic process"/>
    <property type="evidence" value="ECO:0007669"/>
    <property type="project" value="InterPro"/>
</dbReference>
<keyword evidence="1" id="KW-0732">Signal</keyword>
<feature type="signal peptide" evidence="1">
    <location>
        <begin position="1"/>
        <end position="19"/>
    </location>
</feature>
<name>A0AA51RQ41_9GAMM</name>
<dbReference type="KEGG" id="plei:Q9312_10060"/>
<dbReference type="Proteomes" id="UP001239782">
    <property type="component" value="Chromosome"/>
</dbReference>
<evidence type="ECO:0000256" key="1">
    <source>
        <dbReference type="SAM" id="SignalP"/>
    </source>
</evidence>
<dbReference type="SUPFAM" id="SSF48619">
    <property type="entry name" value="Phospholipase A2, PLA2"/>
    <property type="match status" value="1"/>
</dbReference>